<feature type="transmembrane region" description="Helical" evidence="1">
    <location>
        <begin position="46"/>
        <end position="63"/>
    </location>
</feature>
<feature type="transmembrane region" description="Helical" evidence="1">
    <location>
        <begin position="144"/>
        <end position="161"/>
    </location>
</feature>
<reference evidence="2 3" key="1">
    <citation type="submission" date="2019-05" db="EMBL/GenBank/DDBJ databases">
        <authorList>
            <person name="Hariharan J."/>
            <person name="Choudoir M.J."/>
            <person name="Diebold P."/>
            <person name="Panke-Buisse K."/>
            <person name="Buckley D.H."/>
        </authorList>
    </citation>
    <scope>NUCLEOTIDE SEQUENCE [LARGE SCALE GENOMIC DNA]</scope>
    <source>
        <strain evidence="2 3">SUN51</strain>
    </source>
</reference>
<dbReference type="Proteomes" id="UP000324965">
    <property type="component" value="Unassembled WGS sequence"/>
</dbReference>
<name>A0A5B0A135_9ACTN</name>
<keyword evidence="1" id="KW-0472">Membrane</keyword>
<proteinExistence type="predicted"/>
<dbReference type="OrthoDB" id="4259849at2"/>
<feature type="transmembrane region" description="Helical" evidence="1">
    <location>
        <begin position="115"/>
        <end position="132"/>
    </location>
</feature>
<evidence type="ECO:0000313" key="2">
    <source>
        <dbReference type="EMBL" id="KAA0923324.1"/>
    </source>
</evidence>
<dbReference type="AlphaFoldDB" id="A0A5B0A135"/>
<dbReference type="EMBL" id="VDFC01000070">
    <property type="protein sequence ID" value="KAA0923324.1"/>
    <property type="molecule type" value="Genomic_DNA"/>
</dbReference>
<accession>A0A5B0A135</accession>
<feature type="transmembrane region" description="Helical" evidence="1">
    <location>
        <begin position="84"/>
        <end position="103"/>
    </location>
</feature>
<keyword evidence="3" id="KW-1185">Reference proteome</keyword>
<feature type="transmembrane region" description="Helical" evidence="1">
    <location>
        <begin position="181"/>
        <end position="199"/>
    </location>
</feature>
<keyword evidence="1" id="KW-1133">Transmembrane helix</keyword>
<keyword evidence="1" id="KW-0812">Transmembrane</keyword>
<sequence length="212" mass="22598">MPRALLRPVWRTLPRRALVAAAAAGLLLAAVPRMQSGPPDPQLGLFALRAAALAFGLGLAFLLDDPARHLTTAVPVRRPVRIGLRVALVLPWAVLCWTTALLLVPAPARPPAGDLTLEAAATAVLALTAAALMTRRTLITEPGVMTSTWLLCTAAAAYLLLPHDRTLLVTPDDPRWQTTHTHWALLLAAATAVGLRACTDPVRARLRPRLSS</sequence>
<gene>
    <name evidence="2" type="ORF">FGF04_33500</name>
</gene>
<evidence type="ECO:0000256" key="1">
    <source>
        <dbReference type="SAM" id="Phobius"/>
    </source>
</evidence>
<protein>
    <submittedName>
        <fullName evidence="2">ABC transporter</fullName>
    </submittedName>
</protein>
<comment type="caution">
    <text evidence="2">The sequence shown here is derived from an EMBL/GenBank/DDBJ whole genome shotgun (WGS) entry which is preliminary data.</text>
</comment>
<evidence type="ECO:0000313" key="3">
    <source>
        <dbReference type="Proteomes" id="UP000324965"/>
    </source>
</evidence>
<organism evidence="2 3">
    <name type="scientific">Streptomyces apricus</name>
    <dbReference type="NCBI Taxonomy" id="1828112"/>
    <lineage>
        <taxon>Bacteria</taxon>
        <taxon>Bacillati</taxon>
        <taxon>Actinomycetota</taxon>
        <taxon>Actinomycetes</taxon>
        <taxon>Kitasatosporales</taxon>
        <taxon>Streptomycetaceae</taxon>
        <taxon>Streptomyces</taxon>
    </lineage>
</organism>